<dbReference type="Pfam" id="PF13462">
    <property type="entry name" value="Thioredoxin_4"/>
    <property type="match status" value="1"/>
</dbReference>
<reference evidence="3 4" key="1">
    <citation type="submission" date="2020-03" db="EMBL/GenBank/DDBJ databases">
        <title>Sequencing the genomes of 1000 actinobacteria strains.</title>
        <authorList>
            <person name="Klenk H.-P."/>
        </authorList>
    </citation>
    <scope>NUCLEOTIDE SEQUENCE [LARGE SCALE GENOMIC DNA]</scope>
    <source>
        <strain evidence="3 4">DSM 16403</strain>
    </source>
</reference>
<protein>
    <submittedName>
        <fullName evidence="3">Protein-disulfide isomerase</fullName>
    </submittedName>
</protein>
<dbReference type="AlphaFoldDB" id="A0A846RU87"/>
<name>A0A846RU87_9MICC</name>
<dbReference type="PANTHER" id="PTHR13887:SF55">
    <property type="entry name" value="SLR0313 PROTEIN"/>
    <property type="match status" value="1"/>
</dbReference>
<feature type="domain" description="Thioredoxin" evidence="2">
    <location>
        <begin position="29"/>
        <end position="222"/>
    </location>
</feature>
<comment type="similarity">
    <text evidence="1">Belongs to the thioredoxin family. DsbA subfamily.</text>
</comment>
<dbReference type="GO" id="GO:0016853">
    <property type="term" value="F:isomerase activity"/>
    <property type="evidence" value="ECO:0007669"/>
    <property type="project" value="UniProtKB-KW"/>
</dbReference>
<comment type="caution">
    <text evidence="3">The sequence shown here is derived from an EMBL/GenBank/DDBJ whole genome shotgun (WGS) entry which is preliminary data.</text>
</comment>
<dbReference type="InterPro" id="IPR036249">
    <property type="entry name" value="Thioredoxin-like_sf"/>
</dbReference>
<evidence type="ECO:0000256" key="1">
    <source>
        <dbReference type="ARBA" id="ARBA00005791"/>
    </source>
</evidence>
<dbReference type="PROSITE" id="PS51352">
    <property type="entry name" value="THIOREDOXIN_2"/>
    <property type="match status" value="1"/>
</dbReference>
<dbReference type="InterPro" id="IPR012336">
    <property type="entry name" value="Thioredoxin-like_fold"/>
</dbReference>
<evidence type="ECO:0000313" key="4">
    <source>
        <dbReference type="Proteomes" id="UP000547458"/>
    </source>
</evidence>
<dbReference type="InterPro" id="IPR013766">
    <property type="entry name" value="Thioredoxin_domain"/>
</dbReference>
<evidence type="ECO:0000313" key="3">
    <source>
        <dbReference type="EMBL" id="NJC22606.1"/>
    </source>
</evidence>
<dbReference type="Gene3D" id="3.40.30.10">
    <property type="entry name" value="Glutaredoxin"/>
    <property type="match status" value="1"/>
</dbReference>
<organism evidence="3 4">
    <name type="scientific">Arthrobacter pigmenti</name>
    <dbReference type="NCBI Taxonomy" id="271432"/>
    <lineage>
        <taxon>Bacteria</taxon>
        <taxon>Bacillati</taxon>
        <taxon>Actinomycetota</taxon>
        <taxon>Actinomycetes</taxon>
        <taxon>Micrococcales</taxon>
        <taxon>Micrococcaceae</taxon>
        <taxon>Arthrobacter</taxon>
    </lineage>
</organism>
<keyword evidence="3" id="KW-0413">Isomerase</keyword>
<gene>
    <name evidence="3" type="ORF">BJ994_001682</name>
</gene>
<dbReference type="SUPFAM" id="SSF52833">
    <property type="entry name" value="Thioredoxin-like"/>
    <property type="match status" value="1"/>
</dbReference>
<dbReference type="PANTHER" id="PTHR13887">
    <property type="entry name" value="GLUTATHIONE S-TRANSFERASE KAPPA"/>
    <property type="match status" value="1"/>
</dbReference>
<dbReference type="EMBL" id="JAATJL010000001">
    <property type="protein sequence ID" value="NJC22606.1"/>
    <property type="molecule type" value="Genomic_DNA"/>
</dbReference>
<proteinExistence type="inferred from homology"/>
<sequence>MSSSRRAMTLPNKIALGFLLLSALALVGFFVASNANDATEREDLAASAQVLRENSHRLSSPEDEKAVLVEFLDFECESCGAVYPFVEELRAEYGDQVSFVSRYFPLPGHPNSMTAAVAVEAAAQQGEFEAMYQRMFETQTEWSHSDQPQAPTFRSYADSLGLDMEAYDTAVADPATQARVMLDKMDGTGLGVSGTPTFFLDGELIEPATQEEFRQLIEAAISS</sequence>
<dbReference type="Proteomes" id="UP000547458">
    <property type="component" value="Unassembled WGS sequence"/>
</dbReference>
<accession>A0A846RU87</accession>
<keyword evidence="4" id="KW-1185">Reference proteome</keyword>
<evidence type="ECO:0000259" key="2">
    <source>
        <dbReference type="PROSITE" id="PS51352"/>
    </source>
</evidence>